<reference evidence="3 4" key="1">
    <citation type="journal article" date="2015" name="Genome Announc.">
        <title>Draft Genome Sequence of Clostridium tyrobutyricum Strain DIVETGP, Isolated from Cow's Milk for Grana Padano Production.</title>
        <authorList>
            <person name="Soggiu A."/>
            <person name="Piras C."/>
            <person name="Gaiarsa S."/>
            <person name="Sassera D."/>
            <person name="Roncada P."/>
            <person name="Bendixen E."/>
            <person name="Brasca M."/>
            <person name="Bonizzi L."/>
        </authorList>
    </citation>
    <scope>NUCLEOTIDE SEQUENCE [LARGE SCALE GENOMIC DNA]</scope>
    <source>
        <strain evidence="3 4">DIVETGP</strain>
    </source>
</reference>
<dbReference type="InterPro" id="IPR027304">
    <property type="entry name" value="Trigger_fact/SurA_dom_sf"/>
</dbReference>
<dbReference type="InterPro" id="IPR050245">
    <property type="entry name" value="PrsA_foldase"/>
</dbReference>
<evidence type="ECO:0000256" key="1">
    <source>
        <dbReference type="PROSITE-ProRule" id="PRU00278"/>
    </source>
</evidence>
<evidence type="ECO:0000313" key="4">
    <source>
        <dbReference type="Proteomes" id="UP000019482"/>
    </source>
</evidence>
<feature type="domain" description="PpiC" evidence="2">
    <location>
        <begin position="113"/>
        <end position="202"/>
    </location>
</feature>
<evidence type="ECO:0000259" key="2">
    <source>
        <dbReference type="PROSITE" id="PS50198"/>
    </source>
</evidence>
<proteinExistence type="predicted"/>
<dbReference type="InterPro" id="IPR046357">
    <property type="entry name" value="PPIase_dom_sf"/>
</dbReference>
<dbReference type="AlphaFoldDB" id="W6N7B8"/>
<dbReference type="OrthoDB" id="14196at2"/>
<dbReference type="PANTHER" id="PTHR47245:SF2">
    <property type="entry name" value="PEPTIDYL-PROLYL CIS-TRANS ISOMERASE HP_0175-RELATED"/>
    <property type="match status" value="1"/>
</dbReference>
<dbReference type="Proteomes" id="UP000019482">
    <property type="component" value="Unassembled WGS sequence"/>
</dbReference>
<dbReference type="RefSeq" id="WP_017751352.1">
    <property type="nucleotide sequence ID" value="NZ_CBXI010000042.1"/>
</dbReference>
<keyword evidence="1" id="KW-0697">Rotamase</keyword>
<dbReference type="Gene3D" id="1.10.8.1040">
    <property type="match status" value="1"/>
</dbReference>
<dbReference type="EC" id="5.2.1.8" evidence="3"/>
<sequence length="247" mass="28259">MEDKVLALVNGAEIKESDIQNTINRFPSDKKAQLSTENGKKQLLNEIIFFELVYNYAKDTNIEKDNLYLRKLEEAKKEILTQTAIAKAMGGVNVTDEEVKDYYEANKNMYKTPEMVNAKHILVDNLEKANEVSKYISEGMSFEEAAQKYSNCPSKAQGGNLGKFSRGQMVPEFEKAAFNLDIGVISEPVKTQFGYHLIKVEEKIEPDLKSFDEVKDAIKRGLLQERQAYMYSKLDSELRNKYKVEIK</sequence>
<dbReference type="InterPro" id="IPR023058">
    <property type="entry name" value="PPIase_PpiC_CS"/>
</dbReference>
<dbReference type="Pfam" id="PF00639">
    <property type="entry name" value="Rotamase"/>
    <property type="match status" value="1"/>
</dbReference>
<dbReference type="PANTHER" id="PTHR47245">
    <property type="entry name" value="PEPTIDYLPROLYL ISOMERASE"/>
    <property type="match status" value="1"/>
</dbReference>
<keyword evidence="1 3" id="KW-0413">Isomerase</keyword>
<dbReference type="PROSITE" id="PS01096">
    <property type="entry name" value="PPIC_PPIASE_1"/>
    <property type="match status" value="1"/>
</dbReference>
<evidence type="ECO:0000313" key="3">
    <source>
        <dbReference type="EMBL" id="CDL92371.1"/>
    </source>
</evidence>
<dbReference type="EMBL" id="CBXI010000042">
    <property type="protein sequence ID" value="CDL92371.1"/>
    <property type="molecule type" value="Genomic_DNA"/>
</dbReference>
<organism evidence="3 4">
    <name type="scientific">Clostridium tyrobutyricum DIVETGP</name>
    <dbReference type="NCBI Taxonomy" id="1408889"/>
    <lineage>
        <taxon>Bacteria</taxon>
        <taxon>Bacillati</taxon>
        <taxon>Bacillota</taxon>
        <taxon>Clostridia</taxon>
        <taxon>Eubacteriales</taxon>
        <taxon>Clostridiaceae</taxon>
        <taxon>Clostridium</taxon>
    </lineage>
</organism>
<dbReference type="SUPFAM" id="SSF109998">
    <property type="entry name" value="Triger factor/SurA peptide-binding domain-like"/>
    <property type="match status" value="1"/>
</dbReference>
<dbReference type="PROSITE" id="PS50198">
    <property type="entry name" value="PPIC_PPIASE_2"/>
    <property type="match status" value="1"/>
</dbReference>
<gene>
    <name evidence="3" type="ORF">CTDIVETGP_2441</name>
</gene>
<name>W6N7B8_CLOTY</name>
<dbReference type="GeneID" id="29420292"/>
<dbReference type="GO" id="GO:0003755">
    <property type="term" value="F:peptidyl-prolyl cis-trans isomerase activity"/>
    <property type="evidence" value="ECO:0007669"/>
    <property type="project" value="UniProtKB-KW"/>
</dbReference>
<dbReference type="InterPro" id="IPR000297">
    <property type="entry name" value="PPIase_PpiC"/>
</dbReference>
<accession>W6N7B8</accession>
<dbReference type="Gene3D" id="3.10.50.40">
    <property type="match status" value="1"/>
</dbReference>
<protein>
    <submittedName>
        <fullName evidence="3">Foldase protein PrsA</fullName>
        <ecNumber evidence="3">5.2.1.8</ecNumber>
    </submittedName>
</protein>
<keyword evidence="4" id="KW-1185">Reference proteome</keyword>
<dbReference type="SUPFAM" id="SSF54534">
    <property type="entry name" value="FKBP-like"/>
    <property type="match status" value="1"/>
</dbReference>
<comment type="caution">
    <text evidence="3">The sequence shown here is derived from an EMBL/GenBank/DDBJ whole genome shotgun (WGS) entry which is preliminary data.</text>
</comment>